<comment type="caution">
    <text evidence="8">The sequence shown here is derived from an EMBL/GenBank/DDBJ whole genome shotgun (WGS) entry which is preliminary data.</text>
</comment>
<accession>A0A2H9TC35</accession>
<keyword evidence="3" id="KW-1003">Cell membrane</keyword>
<dbReference type="GO" id="GO:0005886">
    <property type="term" value="C:plasma membrane"/>
    <property type="evidence" value="ECO:0007669"/>
    <property type="project" value="UniProtKB-SubCell"/>
</dbReference>
<dbReference type="Gene3D" id="1.20.1250.20">
    <property type="entry name" value="MFS general substrate transporter like domains"/>
    <property type="match status" value="1"/>
</dbReference>
<name>A0A2H9TC35_9ZZZZ</name>
<feature type="transmembrane region" description="Helical" evidence="7">
    <location>
        <begin position="414"/>
        <end position="436"/>
    </location>
</feature>
<evidence type="ECO:0000256" key="1">
    <source>
        <dbReference type="ARBA" id="ARBA00004651"/>
    </source>
</evidence>
<dbReference type="InterPro" id="IPR005279">
    <property type="entry name" value="Dipep/tripep_permease"/>
</dbReference>
<dbReference type="PROSITE" id="PS01022">
    <property type="entry name" value="PTR2_1"/>
    <property type="match status" value="1"/>
</dbReference>
<organism evidence="8">
    <name type="scientific">invertebrate metagenome</name>
    <dbReference type="NCBI Taxonomy" id="1711999"/>
    <lineage>
        <taxon>unclassified sequences</taxon>
        <taxon>metagenomes</taxon>
        <taxon>organismal metagenomes</taxon>
    </lineage>
</organism>
<dbReference type="NCBIfam" id="TIGR00924">
    <property type="entry name" value="yjdL_sub1_fam"/>
    <property type="match status" value="1"/>
</dbReference>
<keyword evidence="4 7" id="KW-0812">Transmembrane</keyword>
<dbReference type="PANTHER" id="PTHR23517:SF15">
    <property type="entry name" value="PROTON-DEPENDENT OLIGOPEPTIDE FAMILY TRANSPORT PROTEIN"/>
    <property type="match status" value="1"/>
</dbReference>
<feature type="transmembrane region" description="Helical" evidence="7">
    <location>
        <begin position="235"/>
        <end position="256"/>
    </location>
</feature>
<dbReference type="InterPro" id="IPR050171">
    <property type="entry name" value="MFS_Transporters"/>
</dbReference>
<dbReference type="AlphaFoldDB" id="A0A2H9TC35"/>
<feature type="transmembrane region" description="Helical" evidence="7">
    <location>
        <begin position="143"/>
        <end position="164"/>
    </location>
</feature>
<protein>
    <submittedName>
        <fullName evidence="8">Dipeptide and tripeptide permease A</fullName>
    </submittedName>
</protein>
<dbReference type="InterPro" id="IPR036259">
    <property type="entry name" value="MFS_trans_sf"/>
</dbReference>
<feature type="transmembrane region" description="Helical" evidence="7">
    <location>
        <begin position="51"/>
        <end position="70"/>
    </location>
</feature>
<dbReference type="CDD" id="cd17346">
    <property type="entry name" value="MFS_DtpA_like"/>
    <property type="match status" value="1"/>
</dbReference>
<dbReference type="InterPro" id="IPR018456">
    <property type="entry name" value="PTR2_symporter_CS"/>
</dbReference>
<evidence type="ECO:0000256" key="4">
    <source>
        <dbReference type="ARBA" id="ARBA00022692"/>
    </source>
</evidence>
<dbReference type="GO" id="GO:1904680">
    <property type="term" value="F:peptide transmembrane transporter activity"/>
    <property type="evidence" value="ECO:0007669"/>
    <property type="project" value="InterPro"/>
</dbReference>
<dbReference type="PROSITE" id="PS01023">
    <property type="entry name" value="PTR2_2"/>
    <property type="match status" value="1"/>
</dbReference>
<keyword evidence="5 7" id="KW-1133">Transmembrane helix</keyword>
<keyword evidence="6 7" id="KW-0472">Membrane</keyword>
<evidence type="ECO:0000313" key="8">
    <source>
        <dbReference type="EMBL" id="PJE80805.1"/>
    </source>
</evidence>
<dbReference type="SUPFAM" id="SSF103473">
    <property type="entry name" value="MFS general substrate transporter"/>
    <property type="match status" value="1"/>
</dbReference>
<feature type="transmembrane region" description="Helical" evidence="7">
    <location>
        <begin position="26"/>
        <end position="45"/>
    </location>
</feature>
<feature type="transmembrane region" description="Helical" evidence="7">
    <location>
        <begin position="377"/>
        <end position="402"/>
    </location>
</feature>
<feature type="transmembrane region" description="Helical" evidence="7">
    <location>
        <begin position="343"/>
        <end position="365"/>
    </location>
</feature>
<dbReference type="Pfam" id="PF00854">
    <property type="entry name" value="PTR2"/>
    <property type="match status" value="1"/>
</dbReference>
<feature type="transmembrane region" description="Helical" evidence="7">
    <location>
        <begin position="211"/>
        <end position="229"/>
    </location>
</feature>
<gene>
    <name evidence="8" type="primary">dtpA_1</name>
    <name evidence="8" type="ORF">CI610_00230</name>
</gene>
<dbReference type="FunFam" id="1.20.1250.20:FF:000017">
    <property type="entry name" value="Dipeptide and tripeptide permease A"/>
    <property type="match status" value="1"/>
</dbReference>
<evidence type="ECO:0000256" key="2">
    <source>
        <dbReference type="ARBA" id="ARBA00022448"/>
    </source>
</evidence>
<evidence type="ECO:0000256" key="7">
    <source>
        <dbReference type="SAM" id="Phobius"/>
    </source>
</evidence>
<comment type="subcellular location">
    <subcellularLocation>
        <location evidence="1">Cell membrane</location>
        <topology evidence="1">Multi-pass membrane protein</topology>
    </subcellularLocation>
</comment>
<feature type="transmembrane region" description="Helical" evidence="7">
    <location>
        <begin position="82"/>
        <end position="99"/>
    </location>
</feature>
<reference evidence="8" key="1">
    <citation type="journal article" date="2017" name="Appl. Environ. Microbiol.">
        <title>Molecular characterization of an Endozoicomonas-like organism causing infection in king scallop Pecten maximus L.</title>
        <authorList>
            <person name="Cano I."/>
            <person name="van Aerle R."/>
            <person name="Ross S."/>
            <person name="Verner-Jeffreys D.W."/>
            <person name="Paley R.K."/>
            <person name="Rimmer G."/>
            <person name="Ryder D."/>
            <person name="Hooper P."/>
            <person name="Stone D."/>
            <person name="Feist S.W."/>
        </authorList>
    </citation>
    <scope>NUCLEOTIDE SEQUENCE</scope>
</reference>
<feature type="transmembrane region" description="Helical" evidence="7">
    <location>
        <begin position="268"/>
        <end position="286"/>
    </location>
</feature>
<evidence type="ECO:0000256" key="5">
    <source>
        <dbReference type="ARBA" id="ARBA00022989"/>
    </source>
</evidence>
<feature type="transmembrane region" description="Helical" evidence="7">
    <location>
        <begin position="456"/>
        <end position="478"/>
    </location>
</feature>
<keyword evidence="2" id="KW-0813">Transport</keyword>
<feature type="transmembrane region" description="Helical" evidence="7">
    <location>
        <begin position="170"/>
        <end position="190"/>
    </location>
</feature>
<dbReference type="EMBL" id="NSIT01000005">
    <property type="protein sequence ID" value="PJE80805.1"/>
    <property type="molecule type" value="Genomic_DNA"/>
</dbReference>
<dbReference type="PANTHER" id="PTHR23517">
    <property type="entry name" value="RESISTANCE PROTEIN MDTM, PUTATIVE-RELATED-RELATED"/>
    <property type="match status" value="1"/>
</dbReference>
<proteinExistence type="predicted"/>
<feature type="transmembrane region" description="Helical" evidence="7">
    <location>
        <begin position="310"/>
        <end position="331"/>
    </location>
</feature>
<evidence type="ECO:0000256" key="3">
    <source>
        <dbReference type="ARBA" id="ARBA00022475"/>
    </source>
</evidence>
<dbReference type="GO" id="GO:0006857">
    <property type="term" value="P:oligopeptide transport"/>
    <property type="evidence" value="ECO:0007669"/>
    <property type="project" value="InterPro"/>
</dbReference>
<dbReference type="InterPro" id="IPR000109">
    <property type="entry name" value="POT_fam"/>
</dbReference>
<sequence>MSESVGLFQQPKPFYTIFVLELWERFGYYGLQALLAIFLVQELGLKESNSFILFGAFSALCYGLVSVGGWIGDKVLGTKRTIIIGAVLLTSGYLLMALADKDLNLIYLALGTISVGNGLFKANPSCLLAKCYDEGDVRLDGAFTIYYMSVNIGSFLSMMSVPYFSEHFGWSVGFLVSAIGLLLSLGNFFLSRKWIREVGSAADFQPVHTGKLIAVLLGSVASCFAAAWILNHLTIANILLAAVGIGVIFIFLKEIFTSCGAEQRKMTVALILMLEAIIFYVMYMQMPTSLNFFAINNVNPDILGISVNPIAFQSLNPFWIMIASPVLAWIYNRTSKTHKGLSMPGKFSLGMLCTASSFLVLPLAARFANEQGMISSNWIIVCYLLQSVGELLISGLGLAMVAQLVPERMHGFIMGAWFLTTSAASVLAGYLAGFTTTSTTNHALDSFQSLKIYSDFFWNIGMIAAVATVIMIVTVPLLNQMINDTDDSLTKAKPSIA</sequence>
<evidence type="ECO:0000256" key="6">
    <source>
        <dbReference type="ARBA" id="ARBA00023136"/>
    </source>
</evidence>